<comment type="subcellular location">
    <subcellularLocation>
        <location evidence="1 6">Membrane</location>
        <topology evidence="1 6">Multi-pass membrane protein</topology>
    </subcellularLocation>
</comment>
<evidence type="ECO:0000313" key="9">
    <source>
        <dbReference type="EMBL" id="OMO92042.1"/>
    </source>
</evidence>
<dbReference type="GO" id="GO:0016020">
    <property type="term" value="C:membrane"/>
    <property type="evidence" value="ECO:0007669"/>
    <property type="project" value="UniProtKB-SubCell"/>
</dbReference>
<keyword evidence="4 6" id="KW-1133">Transmembrane helix</keyword>
<keyword evidence="10" id="KW-1185">Reference proteome</keyword>
<feature type="transmembrane region" description="Helical" evidence="6">
    <location>
        <begin position="106"/>
        <end position="125"/>
    </location>
</feature>
<name>A0A1R3JB39_9ROSI</name>
<evidence type="ECO:0000256" key="6">
    <source>
        <dbReference type="RuleBase" id="RU363077"/>
    </source>
</evidence>
<reference evidence="10" key="1">
    <citation type="submission" date="2013-09" db="EMBL/GenBank/DDBJ databases">
        <title>Corchorus olitorius genome sequencing.</title>
        <authorList>
            <person name="Alam M."/>
            <person name="Haque M.S."/>
            <person name="Islam M.S."/>
            <person name="Emdad E.M."/>
            <person name="Islam M.M."/>
            <person name="Ahmed B."/>
            <person name="Halim A."/>
            <person name="Hossen Q.M.M."/>
            <person name="Hossain M.Z."/>
            <person name="Ahmed R."/>
            <person name="Khan M.M."/>
            <person name="Islam R."/>
            <person name="Rashid M.M."/>
            <person name="Khan S.A."/>
            <person name="Rahman M.S."/>
            <person name="Alam M."/>
            <person name="Yahiya A.S."/>
            <person name="Khan M.S."/>
            <person name="Azam M.S."/>
            <person name="Haque T."/>
            <person name="Lashkar M.Z.H."/>
            <person name="Akhand A.I."/>
            <person name="Morshed G."/>
            <person name="Roy S."/>
            <person name="Uddin K.S."/>
            <person name="Rabeya T."/>
            <person name="Hossain A.S."/>
            <person name="Chowdhury A."/>
            <person name="Snigdha A.R."/>
            <person name="Mortoza M.S."/>
            <person name="Matin S.A."/>
            <person name="Hoque S.M.E."/>
            <person name="Islam M.K."/>
            <person name="Roy D.K."/>
            <person name="Haider R."/>
            <person name="Moosa M.M."/>
            <person name="Elias S.M."/>
            <person name="Hasan A.M."/>
            <person name="Jahan S."/>
            <person name="Shafiuddin M."/>
            <person name="Mahmood N."/>
            <person name="Shommy N.S."/>
        </authorList>
    </citation>
    <scope>NUCLEOTIDE SEQUENCE [LARGE SCALE GENOMIC DNA]</scope>
    <source>
        <strain evidence="10">cv. O-4</strain>
    </source>
</reference>
<feature type="transmembrane region" description="Helical" evidence="6">
    <location>
        <begin position="137"/>
        <end position="158"/>
    </location>
</feature>
<sequence length="280" mass="30193">MEWGSLGQNLYLQSLVYTSATFITAMINLAPAVTFILAILFKMEKLAIGTAAGKAKVLGTLVGISGAMVFTFYKGAEINIWSTNINILPHHEQAAGSTTSVHGGNFILGAFLGLLSCVSFAMWLIIQAKMTAKFPYLCTTTALMCVTGSIQAIAFAFLRERDLTQWKLGWNIRLLASAFAGITGSAIMIFLVSWAVRLKGPLYASVFNPLGLVFVAIAGSLMLDEKLHLGSILGGILIVCGLYLVLWGKAKEMKQNTQLIPTTTDDQSKGTKEDGQIENK</sequence>
<evidence type="ECO:0000256" key="3">
    <source>
        <dbReference type="ARBA" id="ARBA00022692"/>
    </source>
</evidence>
<feature type="transmembrane region" description="Helical" evidence="6">
    <location>
        <begin position="170"/>
        <end position="195"/>
    </location>
</feature>
<dbReference type="SUPFAM" id="SSF103481">
    <property type="entry name" value="Multidrug resistance efflux transporter EmrE"/>
    <property type="match status" value="1"/>
</dbReference>
<dbReference type="OrthoDB" id="1728340at2759"/>
<organism evidence="9 10">
    <name type="scientific">Corchorus olitorius</name>
    <dbReference type="NCBI Taxonomy" id="93759"/>
    <lineage>
        <taxon>Eukaryota</taxon>
        <taxon>Viridiplantae</taxon>
        <taxon>Streptophyta</taxon>
        <taxon>Embryophyta</taxon>
        <taxon>Tracheophyta</taxon>
        <taxon>Spermatophyta</taxon>
        <taxon>Magnoliopsida</taxon>
        <taxon>eudicotyledons</taxon>
        <taxon>Gunneridae</taxon>
        <taxon>Pentapetalae</taxon>
        <taxon>rosids</taxon>
        <taxon>malvids</taxon>
        <taxon>Malvales</taxon>
        <taxon>Malvaceae</taxon>
        <taxon>Grewioideae</taxon>
        <taxon>Apeibeae</taxon>
        <taxon>Corchorus</taxon>
    </lineage>
</organism>
<evidence type="ECO:0000256" key="5">
    <source>
        <dbReference type="ARBA" id="ARBA00023136"/>
    </source>
</evidence>
<keyword evidence="5 6" id="KW-0472">Membrane</keyword>
<keyword evidence="3 6" id="KW-0812">Transmembrane</keyword>
<evidence type="ECO:0000256" key="2">
    <source>
        <dbReference type="ARBA" id="ARBA00007635"/>
    </source>
</evidence>
<accession>A0A1R3JB39</accession>
<dbReference type="InterPro" id="IPR030184">
    <property type="entry name" value="WAT1-related"/>
</dbReference>
<feature type="region of interest" description="Disordered" evidence="7">
    <location>
        <begin position="261"/>
        <end position="280"/>
    </location>
</feature>
<dbReference type="Proteomes" id="UP000187203">
    <property type="component" value="Unassembled WGS sequence"/>
</dbReference>
<feature type="transmembrane region" description="Helical" evidence="6">
    <location>
        <begin position="20"/>
        <end position="41"/>
    </location>
</feature>
<dbReference type="InterPro" id="IPR037185">
    <property type="entry name" value="EmrE-like"/>
</dbReference>
<dbReference type="AlphaFoldDB" id="A0A1R3JB39"/>
<proteinExistence type="inferred from homology"/>
<feature type="compositionally biased region" description="Basic and acidic residues" evidence="7">
    <location>
        <begin position="266"/>
        <end position="280"/>
    </location>
</feature>
<evidence type="ECO:0000256" key="7">
    <source>
        <dbReference type="SAM" id="MobiDB-lite"/>
    </source>
</evidence>
<feature type="domain" description="EamA" evidence="8">
    <location>
        <begin position="108"/>
        <end position="246"/>
    </location>
</feature>
<dbReference type="InterPro" id="IPR000620">
    <property type="entry name" value="EamA_dom"/>
</dbReference>
<dbReference type="GO" id="GO:0022857">
    <property type="term" value="F:transmembrane transporter activity"/>
    <property type="evidence" value="ECO:0007669"/>
    <property type="project" value="InterPro"/>
</dbReference>
<protein>
    <recommendedName>
        <fullName evidence="6">WAT1-related protein</fullName>
    </recommendedName>
</protein>
<feature type="transmembrane region" description="Helical" evidence="6">
    <location>
        <begin position="229"/>
        <end position="248"/>
    </location>
</feature>
<evidence type="ECO:0000313" key="10">
    <source>
        <dbReference type="Proteomes" id="UP000187203"/>
    </source>
</evidence>
<evidence type="ECO:0000256" key="4">
    <source>
        <dbReference type="ARBA" id="ARBA00022989"/>
    </source>
</evidence>
<dbReference type="Pfam" id="PF00892">
    <property type="entry name" value="EamA"/>
    <property type="match status" value="1"/>
</dbReference>
<comment type="caution">
    <text evidence="9">The sequence shown here is derived from an EMBL/GenBank/DDBJ whole genome shotgun (WGS) entry which is preliminary data.</text>
</comment>
<gene>
    <name evidence="9" type="ORF">COLO4_17911</name>
</gene>
<feature type="transmembrane region" description="Helical" evidence="6">
    <location>
        <begin position="53"/>
        <end position="73"/>
    </location>
</feature>
<feature type="transmembrane region" description="Helical" evidence="6">
    <location>
        <begin position="202"/>
        <end position="223"/>
    </location>
</feature>
<evidence type="ECO:0000259" key="8">
    <source>
        <dbReference type="Pfam" id="PF00892"/>
    </source>
</evidence>
<evidence type="ECO:0000256" key="1">
    <source>
        <dbReference type="ARBA" id="ARBA00004141"/>
    </source>
</evidence>
<dbReference type="PANTHER" id="PTHR31218">
    <property type="entry name" value="WAT1-RELATED PROTEIN"/>
    <property type="match status" value="1"/>
</dbReference>
<dbReference type="EMBL" id="AWUE01016398">
    <property type="protein sequence ID" value="OMO92042.1"/>
    <property type="molecule type" value="Genomic_DNA"/>
</dbReference>
<comment type="similarity">
    <text evidence="2 6">Belongs to the drug/metabolite transporter (DMT) superfamily. Plant drug/metabolite exporter (P-DME) (TC 2.A.7.4) family.</text>
</comment>